<dbReference type="GO" id="GO:0032259">
    <property type="term" value="P:methylation"/>
    <property type="evidence" value="ECO:0007669"/>
    <property type="project" value="UniProtKB-KW"/>
</dbReference>
<proteinExistence type="predicted"/>
<dbReference type="AlphaFoldDB" id="A0A9E8CLR5"/>
<keyword evidence="1" id="KW-0808">Transferase</keyword>
<evidence type="ECO:0000313" key="1">
    <source>
        <dbReference type="EMBL" id="UZF88227.1"/>
    </source>
</evidence>
<dbReference type="EMBL" id="CP102774">
    <property type="protein sequence ID" value="UZF88227.1"/>
    <property type="molecule type" value="Genomic_DNA"/>
</dbReference>
<name>A0A9E8CLR5_9HYPH</name>
<dbReference type="Gene3D" id="3.40.50.150">
    <property type="entry name" value="Vaccinia Virus protein VP39"/>
    <property type="match status" value="1"/>
</dbReference>
<sequence>MQKAKAIMSMAGLTISGAGPNRLGSAQPAGSLAGFFDEVAPHWHSQWAWDHYEATILGLAHQFGLRSVCEIGGGRDPLFTQEEASRNGIELIVNDIDAGELALTGRGLRTARFDIAGDLSEPDVRRGSYDMMVSRMVFEHVDGVERAWTNIHELLAPGGVALAFFPTLWAPVFALNHILPEKVSHAIVHALFPARRDGGGDPKFPALYDWCRGNPALLEPMLKRAGFAETHVQRFWGHGYFDRMPGLKQVDHAFNALAARIGWSFVTTYAYVVVRKGRG</sequence>
<protein>
    <submittedName>
        <fullName evidence="1">Class I SAM-dependent methyltransferase</fullName>
    </submittedName>
</protein>
<dbReference type="GO" id="GO:0008168">
    <property type="term" value="F:methyltransferase activity"/>
    <property type="evidence" value="ECO:0007669"/>
    <property type="project" value="UniProtKB-KW"/>
</dbReference>
<gene>
    <name evidence="1" type="ORF">NWE54_05415</name>
</gene>
<dbReference type="CDD" id="cd02440">
    <property type="entry name" value="AdoMet_MTases"/>
    <property type="match status" value="1"/>
</dbReference>
<reference evidence="1" key="1">
    <citation type="submission" date="2022-08" db="EMBL/GenBank/DDBJ databases">
        <title>Complete Genome Sequences of 2 Bosea sp. soil isolates.</title>
        <authorList>
            <person name="Alvarez Arevalo M."/>
            <person name="Sterndorff E.B."/>
            <person name="Faurdal D."/>
            <person name="Joergensen T.S."/>
            <person name="Weber T."/>
        </authorList>
    </citation>
    <scope>NUCLEOTIDE SEQUENCE</scope>
    <source>
        <strain evidence="1">NBC_00436</strain>
    </source>
</reference>
<keyword evidence="1" id="KW-0489">Methyltransferase</keyword>
<dbReference type="InterPro" id="IPR029063">
    <property type="entry name" value="SAM-dependent_MTases_sf"/>
</dbReference>
<dbReference type="SUPFAM" id="SSF53335">
    <property type="entry name" value="S-adenosyl-L-methionine-dependent methyltransferases"/>
    <property type="match status" value="1"/>
</dbReference>
<organism evidence="1">
    <name type="scientific">Bosea sp. NBC_00436</name>
    <dbReference type="NCBI Taxonomy" id="2969620"/>
    <lineage>
        <taxon>Bacteria</taxon>
        <taxon>Pseudomonadati</taxon>
        <taxon>Pseudomonadota</taxon>
        <taxon>Alphaproteobacteria</taxon>
        <taxon>Hyphomicrobiales</taxon>
        <taxon>Boseaceae</taxon>
        <taxon>Bosea</taxon>
    </lineage>
</organism>
<accession>A0A9E8CLR5</accession>
<dbReference type="Pfam" id="PF13489">
    <property type="entry name" value="Methyltransf_23"/>
    <property type="match status" value="1"/>
</dbReference>